<name>A0ABP6BWM1_9ACTN</name>
<feature type="compositionally biased region" description="Polar residues" evidence="1">
    <location>
        <begin position="1"/>
        <end position="11"/>
    </location>
</feature>
<evidence type="ECO:0000256" key="1">
    <source>
        <dbReference type="SAM" id="MobiDB-lite"/>
    </source>
</evidence>
<gene>
    <name evidence="2" type="ORF">GCM10010411_22080</name>
</gene>
<sequence>MGNGSGQWPNRSRSRSIRWGASPQNGLPGLARRSNHHSTFPCSAGAMLPSARPFDPVAVMDGHAVGEAFHELVPGDVHGVQAAEAALGHAEVDLAERALAYGPGLQRLQAAAASYTSTS</sequence>
<dbReference type="Proteomes" id="UP001501509">
    <property type="component" value="Unassembled WGS sequence"/>
</dbReference>
<organism evidence="2 3">
    <name type="scientific">Actinomadura fulvescens</name>
    <dbReference type="NCBI Taxonomy" id="46160"/>
    <lineage>
        <taxon>Bacteria</taxon>
        <taxon>Bacillati</taxon>
        <taxon>Actinomycetota</taxon>
        <taxon>Actinomycetes</taxon>
        <taxon>Streptosporangiales</taxon>
        <taxon>Thermomonosporaceae</taxon>
        <taxon>Actinomadura</taxon>
    </lineage>
</organism>
<proteinExistence type="predicted"/>
<comment type="caution">
    <text evidence="2">The sequence shown here is derived from an EMBL/GenBank/DDBJ whole genome shotgun (WGS) entry which is preliminary data.</text>
</comment>
<reference evidence="3" key="1">
    <citation type="journal article" date="2019" name="Int. J. Syst. Evol. Microbiol.">
        <title>The Global Catalogue of Microorganisms (GCM) 10K type strain sequencing project: providing services to taxonomists for standard genome sequencing and annotation.</title>
        <authorList>
            <consortium name="The Broad Institute Genomics Platform"/>
            <consortium name="The Broad Institute Genome Sequencing Center for Infectious Disease"/>
            <person name="Wu L."/>
            <person name="Ma J."/>
        </authorList>
    </citation>
    <scope>NUCLEOTIDE SEQUENCE [LARGE SCALE GENOMIC DNA]</scope>
    <source>
        <strain evidence="3">JCM 6833</strain>
    </source>
</reference>
<accession>A0ABP6BWM1</accession>
<dbReference type="EMBL" id="BAAATD010000002">
    <property type="protein sequence ID" value="GAA2588805.1"/>
    <property type="molecule type" value="Genomic_DNA"/>
</dbReference>
<evidence type="ECO:0000313" key="2">
    <source>
        <dbReference type="EMBL" id="GAA2588805.1"/>
    </source>
</evidence>
<evidence type="ECO:0000313" key="3">
    <source>
        <dbReference type="Proteomes" id="UP001501509"/>
    </source>
</evidence>
<protein>
    <submittedName>
        <fullName evidence="2">Uncharacterized protein</fullName>
    </submittedName>
</protein>
<feature type="region of interest" description="Disordered" evidence="1">
    <location>
        <begin position="1"/>
        <end position="38"/>
    </location>
</feature>
<keyword evidence="3" id="KW-1185">Reference proteome</keyword>